<reference evidence="1 2" key="1">
    <citation type="submission" date="2019-06" db="EMBL/GenBank/DDBJ databases">
        <title>Gramella sabulilitoris sp. nov., isolated from a marine sand.</title>
        <authorList>
            <person name="Yoon J.-H."/>
        </authorList>
    </citation>
    <scope>NUCLEOTIDE SEQUENCE [LARGE SCALE GENOMIC DNA]</scope>
    <source>
        <strain evidence="1 2">HSMS-1</strain>
    </source>
</reference>
<dbReference type="RefSeq" id="WP_143409575.1">
    <property type="nucleotide sequence ID" value="NZ_VHSF01000001.1"/>
</dbReference>
<dbReference type="AlphaFoldDB" id="A0A550I748"/>
<dbReference type="Proteomes" id="UP000315131">
    <property type="component" value="Unassembled WGS sequence"/>
</dbReference>
<gene>
    <name evidence="1" type="ORF">FGM01_02580</name>
</gene>
<dbReference type="EMBL" id="VHSF01000001">
    <property type="protein sequence ID" value="TRO66796.1"/>
    <property type="molecule type" value="Genomic_DNA"/>
</dbReference>
<keyword evidence="2" id="KW-1185">Reference proteome</keyword>
<accession>A0A550I748</accession>
<dbReference type="SUPFAM" id="SSF49464">
    <property type="entry name" value="Carboxypeptidase regulatory domain-like"/>
    <property type="match status" value="1"/>
</dbReference>
<evidence type="ECO:0000313" key="2">
    <source>
        <dbReference type="Proteomes" id="UP000315131"/>
    </source>
</evidence>
<evidence type="ECO:0008006" key="3">
    <source>
        <dbReference type="Google" id="ProtNLM"/>
    </source>
</evidence>
<evidence type="ECO:0000313" key="1">
    <source>
        <dbReference type="EMBL" id="TRO66796.1"/>
    </source>
</evidence>
<proteinExistence type="predicted"/>
<dbReference type="Gene3D" id="2.60.40.1120">
    <property type="entry name" value="Carboxypeptidase-like, regulatory domain"/>
    <property type="match status" value="1"/>
</dbReference>
<sequence length="242" mass="28015">MQTRIKVIKPCNQDWNKMTTLDKDKFCEKCQKNVIDFTGYKKSKILDFLNNKEKVCGRIDQSQLKENFLPDNTKNSSISKLAFLISLGSILGFTEPVNAKPKEHKTEQTEVDKWKSIHPKKESDSITIEGVVLDPAGLKLPGVNIILKDTKMGVQTDFDGKFSFTIPSNELKEENYLIFSFIGFETQEYRFYRKNRYINIKMLEDNTFMGEVVIVQRANIFYKIGNFFGNLFSKKENNKSCQ</sequence>
<name>A0A550I748_9FLAO</name>
<organism evidence="1 2">
    <name type="scientific">Christiangramia sabulilitoris</name>
    <dbReference type="NCBI Taxonomy" id="2583991"/>
    <lineage>
        <taxon>Bacteria</taxon>
        <taxon>Pseudomonadati</taxon>
        <taxon>Bacteroidota</taxon>
        <taxon>Flavobacteriia</taxon>
        <taxon>Flavobacteriales</taxon>
        <taxon>Flavobacteriaceae</taxon>
        <taxon>Christiangramia</taxon>
    </lineage>
</organism>
<protein>
    <recommendedName>
        <fullName evidence="3">Carboxypeptidase-like regulatory domain-containing protein</fullName>
    </recommendedName>
</protein>
<dbReference type="OrthoDB" id="7432683at2"/>
<comment type="caution">
    <text evidence="1">The sequence shown here is derived from an EMBL/GenBank/DDBJ whole genome shotgun (WGS) entry which is preliminary data.</text>
</comment>
<dbReference type="Pfam" id="PF13715">
    <property type="entry name" value="CarbopepD_reg_2"/>
    <property type="match status" value="1"/>
</dbReference>
<dbReference type="InterPro" id="IPR008969">
    <property type="entry name" value="CarboxyPept-like_regulatory"/>
</dbReference>